<name>A0A1T4XSL2_9FIRM</name>
<reference evidence="2 3" key="1">
    <citation type="submission" date="2017-02" db="EMBL/GenBank/DDBJ databases">
        <authorList>
            <person name="Peterson S.W."/>
        </authorList>
    </citation>
    <scope>NUCLEOTIDE SEQUENCE [LARGE SCALE GENOMIC DNA]</scope>
    <source>
        <strain evidence="2 3">ATCC 27749</strain>
    </source>
</reference>
<dbReference type="STRING" id="745368.SAMN02745178_02230"/>
<dbReference type="AlphaFoldDB" id="A0A1T4XSL2"/>
<proteinExistence type="predicted"/>
<dbReference type="Proteomes" id="UP000190286">
    <property type="component" value="Unassembled WGS sequence"/>
</dbReference>
<gene>
    <name evidence="2" type="ORF">SAMN02745178_02230</name>
</gene>
<organism evidence="2 3">
    <name type="scientific">Gemmiger formicilis</name>
    <dbReference type="NCBI Taxonomy" id="745368"/>
    <lineage>
        <taxon>Bacteria</taxon>
        <taxon>Bacillati</taxon>
        <taxon>Bacillota</taxon>
        <taxon>Clostridia</taxon>
        <taxon>Eubacteriales</taxon>
        <taxon>Gemmiger</taxon>
    </lineage>
</organism>
<dbReference type="EMBL" id="FUYF01000015">
    <property type="protein sequence ID" value="SKA92353.1"/>
    <property type="molecule type" value="Genomic_DNA"/>
</dbReference>
<feature type="region of interest" description="Disordered" evidence="1">
    <location>
        <begin position="1"/>
        <end position="32"/>
    </location>
</feature>
<keyword evidence="3" id="KW-1185">Reference proteome</keyword>
<evidence type="ECO:0000256" key="1">
    <source>
        <dbReference type="SAM" id="MobiDB-lite"/>
    </source>
</evidence>
<evidence type="ECO:0000313" key="3">
    <source>
        <dbReference type="Proteomes" id="UP000190286"/>
    </source>
</evidence>
<evidence type="ECO:0000313" key="2">
    <source>
        <dbReference type="EMBL" id="SKA92353.1"/>
    </source>
</evidence>
<sequence length="49" mass="5903">MSRALPPLKGHLRKKMQPRPKTPPLPDNPYKRFFTENRSFEELARKRKL</sequence>
<protein>
    <submittedName>
        <fullName evidence="2">Uncharacterized protein</fullName>
    </submittedName>
</protein>
<accession>A0A1T4XSL2</accession>